<gene>
    <name evidence="1" type="ORF">AWN90_41005</name>
</gene>
<sequence>MPITPNPDGSITWTGTVVFTGATEPLSTGVATLTLTPSGGLSNLPALVNGEPGMPPTFRSVIVNQIPYGTTPPASTATLVSPGGPGTASVYDLTLYVNAGQPGPAGSNATVLAAGDVVAAGIVDGWTLIYNAAQSKLVAAPPKRIIGPFASAALTPYTGNAGSATLATVGIPAQPWAWRPRVHGHLYTVGTPNTHIDAVVRVGDPASGDIVGMGLGLTGTTIAVVTVGPHFAAPVTGTSSYGQVAAGATATLSLLATQTAATTDTWQVLVAGGQFLVDVVPS</sequence>
<keyword evidence="2" id="KW-1185">Reference proteome</keyword>
<dbReference type="STRING" id="455432.AWN90_41005"/>
<accession>A0A164K0L8</accession>
<dbReference type="RefSeq" id="WP_067594731.1">
    <property type="nucleotide sequence ID" value="NZ_JABMCZ010000003.1"/>
</dbReference>
<name>A0A164K0L8_9NOCA</name>
<evidence type="ECO:0000313" key="1">
    <source>
        <dbReference type="EMBL" id="KZM70907.1"/>
    </source>
</evidence>
<dbReference type="OrthoDB" id="4763377at2"/>
<dbReference type="Proteomes" id="UP000076512">
    <property type="component" value="Unassembled WGS sequence"/>
</dbReference>
<proteinExistence type="predicted"/>
<evidence type="ECO:0000313" key="2">
    <source>
        <dbReference type="Proteomes" id="UP000076512"/>
    </source>
</evidence>
<dbReference type="EMBL" id="LWGR01000013">
    <property type="protein sequence ID" value="KZM70907.1"/>
    <property type="molecule type" value="Genomic_DNA"/>
</dbReference>
<reference evidence="1 2" key="1">
    <citation type="submission" date="2016-04" db="EMBL/GenBank/DDBJ databases">
        <authorList>
            <person name="Evans L.H."/>
            <person name="Alamgir A."/>
            <person name="Owens N."/>
            <person name="Weber N.D."/>
            <person name="Virtaneva K."/>
            <person name="Barbian K."/>
            <person name="Babar A."/>
            <person name="Rosenke K."/>
        </authorList>
    </citation>
    <scope>NUCLEOTIDE SEQUENCE [LARGE SCALE GENOMIC DNA]</scope>
    <source>
        <strain evidence="1 2">IFM 0406</strain>
    </source>
</reference>
<protein>
    <submittedName>
        <fullName evidence="1">Uncharacterized protein</fullName>
    </submittedName>
</protein>
<comment type="caution">
    <text evidence="1">The sequence shown here is derived from an EMBL/GenBank/DDBJ whole genome shotgun (WGS) entry which is preliminary data.</text>
</comment>
<organism evidence="1 2">
    <name type="scientific">Nocardia terpenica</name>
    <dbReference type="NCBI Taxonomy" id="455432"/>
    <lineage>
        <taxon>Bacteria</taxon>
        <taxon>Bacillati</taxon>
        <taxon>Actinomycetota</taxon>
        <taxon>Actinomycetes</taxon>
        <taxon>Mycobacteriales</taxon>
        <taxon>Nocardiaceae</taxon>
        <taxon>Nocardia</taxon>
    </lineage>
</organism>
<dbReference type="AlphaFoldDB" id="A0A164K0L8"/>